<reference evidence="1" key="1">
    <citation type="journal article" date="2015" name="Nature">
        <title>Complex archaea that bridge the gap between prokaryotes and eukaryotes.</title>
        <authorList>
            <person name="Spang A."/>
            <person name="Saw J.H."/>
            <person name="Jorgensen S.L."/>
            <person name="Zaremba-Niedzwiedzka K."/>
            <person name="Martijn J."/>
            <person name="Lind A.E."/>
            <person name="van Eijk R."/>
            <person name="Schleper C."/>
            <person name="Guy L."/>
            <person name="Ettema T.J."/>
        </authorList>
    </citation>
    <scope>NUCLEOTIDE SEQUENCE</scope>
</reference>
<name>A0A0F8WN82_9ZZZZ</name>
<dbReference type="AlphaFoldDB" id="A0A0F8WN82"/>
<evidence type="ECO:0000313" key="1">
    <source>
        <dbReference type="EMBL" id="KKK49735.1"/>
    </source>
</evidence>
<organism evidence="1">
    <name type="scientific">marine sediment metagenome</name>
    <dbReference type="NCBI Taxonomy" id="412755"/>
    <lineage>
        <taxon>unclassified sequences</taxon>
        <taxon>metagenomes</taxon>
        <taxon>ecological metagenomes</taxon>
    </lineage>
</organism>
<comment type="caution">
    <text evidence="1">The sequence shown here is derived from an EMBL/GenBank/DDBJ whole genome shotgun (WGS) entry which is preliminary data.</text>
</comment>
<proteinExistence type="predicted"/>
<dbReference type="EMBL" id="LAZR01068385">
    <property type="protein sequence ID" value="KKK49735.1"/>
    <property type="molecule type" value="Genomic_DNA"/>
</dbReference>
<protein>
    <submittedName>
        <fullName evidence="1">Uncharacterized protein</fullName>
    </submittedName>
</protein>
<sequence length="62" mass="7215">MNVYECIYNWKGEVHTLFTSARSKVQAKGNTMRRLADQLGVNLGILRKEFDGQKDNWKVVEK</sequence>
<accession>A0A0F8WN82</accession>
<gene>
    <name evidence="1" type="ORF">LCGC14_3132070</name>
</gene>